<feature type="signal peptide" evidence="1">
    <location>
        <begin position="1"/>
        <end position="22"/>
    </location>
</feature>
<dbReference type="EMBL" id="QXHD01000004">
    <property type="protein sequence ID" value="NEZ56550.1"/>
    <property type="molecule type" value="Genomic_DNA"/>
</dbReference>
<keyword evidence="1" id="KW-0732">Signal</keyword>
<dbReference type="PANTHER" id="PTHR42716:SF1">
    <property type="entry name" value="SLL0471 PROTEIN"/>
    <property type="match status" value="1"/>
</dbReference>
<dbReference type="RefSeq" id="WP_163698566.1">
    <property type="nucleotide sequence ID" value="NZ_QXHD01000004.1"/>
</dbReference>
<organism evidence="2 3">
    <name type="scientific">Adonisia turfae CCMR0081</name>
    <dbReference type="NCBI Taxonomy" id="2292702"/>
    <lineage>
        <taxon>Bacteria</taxon>
        <taxon>Bacillati</taxon>
        <taxon>Cyanobacteriota</taxon>
        <taxon>Adonisia</taxon>
        <taxon>Adonisia turfae</taxon>
    </lineage>
</organism>
<dbReference type="Gene3D" id="3.50.50.60">
    <property type="entry name" value="FAD/NAD(P)-binding domain"/>
    <property type="match status" value="1"/>
</dbReference>
<dbReference type="PANTHER" id="PTHR42716">
    <property type="entry name" value="L-ASPARTATE OXIDASE"/>
    <property type="match status" value="1"/>
</dbReference>
<dbReference type="InterPro" id="IPR036188">
    <property type="entry name" value="FAD/NAD-bd_sf"/>
</dbReference>
<accession>A0A6M0RKY3</accession>
<keyword evidence="3" id="KW-1185">Reference proteome</keyword>
<comment type="caution">
    <text evidence="2">The sequence shown here is derived from an EMBL/GenBank/DDBJ whole genome shotgun (WGS) entry which is preliminary data.</text>
</comment>
<feature type="chain" id="PRO_5026836852" evidence="1">
    <location>
        <begin position="23"/>
        <end position="629"/>
    </location>
</feature>
<dbReference type="Proteomes" id="UP000481033">
    <property type="component" value="Unassembled WGS sequence"/>
</dbReference>
<dbReference type="GO" id="GO:0009435">
    <property type="term" value="P:NAD+ biosynthetic process"/>
    <property type="evidence" value="ECO:0007669"/>
    <property type="project" value="InterPro"/>
</dbReference>
<dbReference type="GO" id="GO:0008734">
    <property type="term" value="F:L-aspartate oxidase activity"/>
    <property type="evidence" value="ECO:0007669"/>
    <property type="project" value="InterPro"/>
</dbReference>
<reference evidence="2 3" key="1">
    <citation type="journal article" date="2020" name="Microb. Ecol.">
        <title>Ecogenomics of the Marine Benthic Filamentous Cyanobacterium Adonisia.</title>
        <authorList>
            <person name="Walter J.M."/>
            <person name="Coutinho F.H."/>
            <person name="Leomil L."/>
            <person name="Hargreaves P.I."/>
            <person name="Campeao M.E."/>
            <person name="Vieira V.V."/>
            <person name="Silva B.S."/>
            <person name="Fistarol G.O."/>
            <person name="Salomon P.S."/>
            <person name="Sawabe T."/>
            <person name="Mino S."/>
            <person name="Hosokawa M."/>
            <person name="Miyashita H."/>
            <person name="Maruyama F."/>
            <person name="van Verk M.C."/>
            <person name="Dutilh B.E."/>
            <person name="Thompson C.C."/>
            <person name="Thompson F.L."/>
        </authorList>
    </citation>
    <scope>NUCLEOTIDE SEQUENCE [LARGE SCALE GENOMIC DNA]</scope>
    <source>
        <strain evidence="2 3">CCMR0081</strain>
    </source>
</reference>
<evidence type="ECO:0000256" key="1">
    <source>
        <dbReference type="SAM" id="SignalP"/>
    </source>
</evidence>
<dbReference type="InterPro" id="IPR005288">
    <property type="entry name" value="NadB"/>
</dbReference>
<gene>
    <name evidence="2" type="ORF">DXZ20_12855</name>
</gene>
<name>A0A6M0RKY3_9CYAN</name>
<proteinExistence type="predicted"/>
<dbReference type="Pfam" id="PF12831">
    <property type="entry name" value="FAD_oxidored"/>
    <property type="match status" value="2"/>
</dbReference>
<evidence type="ECO:0000313" key="2">
    <source>
        <dbReference type="EMBL" id="NEZ56550.1"/>
    </source>
</evidence>
<dbReference type="SUPFAM" id="SSF51905">
    <property type="entry name" value="FAD/NAD(P)-binding domain"/>
    <property type="match status" value="1"/>
</dbReference>
<evidence type="ECO:0000313" key="3">
    <source>
        <dbReference type="Proteomes" id="UP000481033"/>
    </source>
</evidence>
<dbReference type="AlphaFoldDB" id="A0A6M0RKY3"/>
<sequence>MVRHNLLARYFGWLIVCGFFSACTPQTEVTEVPSPPSPPPLILDNGRPNLMPLPTAQETWQCEVVVIGGSLGGVAAAYHAMEVGATTCLIELTPWLGGQISSQGVSAVDESLAMRADQNFSASWQAFKQEIAQQTVTLPEWTGKGDVTVDEVNACWVGKLCFVPEAGAAAAQAHLESVLPQSPESRWQTQTAFKGATFDDSGQEIVAIHAVRRIPRRSNYIPTGRFSQALASWYSWSADATFEKVSLRLEPPSGQRMMVIDATDTGEFVGWANLPHRLGSEAQTTTGEAHGSERDNPACTQAFTYPFVIALNDDDGKSLTALEQMLQQEPPLYGAHEHEKQFEMEGFPFFTGRSFFNYRRIVSTTRNDPFRDTPVLGDMTMVNWNRGNDWTWMDPPLIFTADQIRESGQQQNWLGGISAVALRHGEDHALLFARWLLETQSQPGFPLSYLMGDEAYMGTQSGLSLIPYIREGRRILGRSAYGDKAFLMREADLRTDQVGGRDFTPTTVAVTHYDIDIHGCRYRNGAPSWEAGSAPAKEFVVRPVQIPLESMVPQEVNNLLMGGKSLAVSHIVNAVTRVHISEWGVGAAAGTTSAWLINRPNLTAADIVEQGYMDELQEQMLEQGLRLTW</sequence>
<protein>
    <submittedName>
        <fullName evidence="2">FAD-dependent oxidoreductase</fullName>
    </submittedName>
</protein>
<dbReference type="PROSITE" id="PS51257">
    <property type="entry name" value="PROKAR_LIPOPROTEIN"/>
    <property type="match status" value="1"/>
</dbReference>